<dbReference type="PROSITE" id="PS50240">
    <property type="entry name" value="TRYPSIN_DOM"/>
    <property type="match status" value="1"/>
</dbReference>
<dbReference type="InterPro" id="IPR022700">
    <property type="entry name" value="CLIP"/>
</dbReference>
<dbReference type="InterPro" id="IPR018114">
    <property type="entry name" value="TRYPSIN_HIS"/>
</dbReference>
<evidence type="ECO:0000256" key="3">
    <source>
        <dbReference type="ARBA" id="ARBA00022801"/>
    </source>
</evidence>
<name>A0ABQ8SQY8_PERAM</name>
<dbReference type="InterPro" id="IPR009003">
    <property type="entry name" value="Peptidase_S1_PA"/>
</dbReference>
<accession>A0ABQ8SQY8</accession>
<keyword evidence="13" id="KW-1185">Reference proteome</keyword>
<dbReference type="InterPro" id="IPR001314">
    <property type="entry name" value="Peptidase_S1A"/>
</dbReference>
<reference evidence="12 13" key="1">
    <citation type="journal article" date="2022" name="Allergy">
        <title>Genome assembly and annotation of Periplaneta americana reveal a comprehensive cockroach allergen profile.</title>
        <authorList>
            <person name="Wang L."/>
            <person name="Xiong Q."/>
            <person name="Saelim N."/>
            <person name="Wang L."/>
            <person name="Nong W."/>
            <person name="Wan A.T."/>
            <person name="Shi M."/>
            <person name="Liu X."/>
            <person name="Cao Q."/>
            <person name="Hui J.H.L."/>
            <person name="Sookrung N."/>
            <person name="Leung T.F."/>
            <person name="Tungtrongchitr A."/>
            <person name="Tsui S.K.W."/>
        </authorList>
    </citation>
    <scope>NUCLEOTIDE SEQUENCE [LARGE SCALE GENOMIC DNA]</scope>
    <source>
        <strain evidence="12">PWHHKU_190912</strain>
    </source>
</reference>
<dbReference type="InterPro" id="IPR043504">
    <property type="entry name" value="Peptidase_S1_PA_chymotrypsin"/>
</dbReference>
<dbReference type="InterPro" id="IPR038565">
    <property type="entry name" value="CLIP_sf"/>
</dbReference>
<evidence type="ECO:0000256" key="6">
    <source>
        <dbReference type="ARBA" id="ARBA00024195"/>
    </source>
</evidence>
<evidence type="ECO:0000256" key="4">
    <source>
        <dbReference type="ARBA" id="ARBA00022825"/>
    </source>
</evidence>
<dbReference type="CDD" id="cd00190">
    <property type="entry name" value="Tryp_SPc"/>
    <property type="match status" value="1"/>
</dbReference>
<feature type="region of interest" description="Disordered" evidence="9">
    <location>
        <begin position="72"/>
        <end position="113"/>
    </location>
</feature>
<feature type="domain" description="Clip" evidence="11">
    <location>
        <begin position="19"/>
        <end position="72"/>
    </location>
</feature>
<dbReference type="Gene3D" id="2.40.10.10">
    <property type="entry name" value="Trypsin-like serine proteases"/>
    <property type="match status" value="2"/>
</dbReference>
<evidence type="ECO:0000256" key="1">
    <source>
        <dbReference type="ARBA" id="ARBA00022670"/>
    </source>
</evidence>
<dbReference type="SMART" id="SM00020">
    <property type="entry name" value="Tryp_SPc"/>
    <property type="match status" value="1"/>
</dbReference>
<comment type="domain">
    <text evidence="8">The clip domain consists of 35-55 residues which are 'knitted' together usually by 3 conserved disulfide bonds forming a clip-like compact structure.</text>
</comment>
<comment type="caution">
    <text evidence="12">The sequence shown here is derived from an EMBL/GenBank/DDBJ whole genome shotgun (WGS) entry which is preliminary data.</text>
</comment>
<dbReference type="PROSITE" id="PS00134">
    <property type="entry name" value="TRYPSIN_HIS"/>
    <property type="match status" value="1"/>
</dbReference>
<comment type="similarity">
    <text evidence="6 8">Belongs to the peptidase S1 family. CLIP subfamily.</text>
</comment>
<dbReference type="Pfam" id="PF00089">
    <property type="entry name" value="Trypsin"/>
    <property type="match status" value="1"/>
</dbReference>
<evidence type="ECO:0000313" key="12">
    <source>
        <dbReference type="EMBL" id="KAJ4436616.1"/>
    </source>
</evidence>
<keyword evidence="2" id="KW-0732">Signal</keyword>
<evidence type="ECO:0000256" key="5">
    <source>
        <dbReference type="ARBA" id="ARBA00023157"/>
    </source>
</evidence>
<evidence type="ECO:0000259" key="11">
    <source>
        <dbReference type="PROSITE" id="PS51888"/>
    </source>
</evidence>
<dbReference type="PROSITE" id="PS00135">
    <property type="entry name" value="TRYPSIN_SER"/>
    <property type="match status" value="1"/>
</dbReference>
<keyword evidence="1 7" id="KW-0645">Protease</keyword>
<dbReference type="Proteomes" id="UP001148838">
    <property type="component" value="Unassembled WGS sequence"/>
</dbReference>
<dbReference type="Gene3D" id="3.30.1640.30">
    <property type="match status" value="1"/>
</dbReference>
<proteinExistence type="inferred from homology"/>
<keyword evidence="4 7" id="KW-0720">Serine protease</keyword>
<evidence type="ECO:0000313" key="13">
    <source>
        <dbReference type="Proteomes" id="UP001148838"/>
    </source>
</evidence>
<gene>
    <name evidence="12" type="ORF">ANN_16747</name>
</gene>
<dbReference type="PRINTS" id="PR00722">
    <property type="entry name" value="CHYMOTRYPSIN"/>
</dbReference>
<keyword evidence="3 7" id="KW-0378">Hydrolase</keyword>
<organism evidence="12 13">
    <name type="scientific">Periplaneta americana</name>
    <name type="common">American cockroach</name>
    <name type="synonym">Blatta americana</name>
    <dbReference type="NCBI Taxonomy" id="6978"/>
    <lineage>
        <taxon>Eukaryota</taxon>
        <taxon>Metazoa</taxon>
        <taxon>Ecdysozoa</taxon>
        <taxon>Arthropoda</taxon>
        <taxon>Hexapoda</taxon>
        <taxon>Insecta</taxon>
        <taxon>Pterygota</taxon>
        <taxon>Neoptera</taxon>
        <taxon>Polyneoptera</taxon>
        <taxon>Dictyoptera</taxon>
        <taxon>Blattodea</taxon>
        <taxon>Blattoidea</taxon>
        <taxon>Blattidae</taxon>
        <taxon>Blattinae</taxon>
        <taxon>Periplaneta</taxon>
    </lineage>
</organism>
<dbReference type="SUPFAM" id="SSF50494">
    <property type="entry name" value="Trypsin-like serine proteases"/>
    <property type="match status" value="1"/>
</dbReference>
<dbReference type="SMART" id="SM00680">
    <property type="entry name" value="CLIP"/>
    <property type="match status" value="1"/>
</dbReference>
<evidence type="ECO:0000256" key="9">
    <source>
        <dbReference type="SAM" id="MobiDB-lite"/>
    </source>
</evidence>
<protein>
    <recommendedName>
        <fullName evidence="8">CLIP domain-containing serine protease</fullName>
        <ecNumber evidence="7">3.4.21.-</ecNumber>
    </recommendedName>
</protein>
<evidence type="ECO:0000259" key="10">
    <source>
        <dbReference type="PROSITE" id="PS50240"/>
    </source>
</evidence>
<dbReference type="InterPro" id="IPR051487">
    <property type="entry name" value="Ser/Thr_Proteases_Immune/Dev"/>
</dbReference>
<evidence type="ECO:0000256" key="2">
    <source>
        <dbReference type="ARBA" id="ARBA00022729"/>
    </source>
</evidence>
<dbReference type="InterPro" id="IPR001254">
    <property type="entry name" value="Trypsin_dom"/>
</dbReference>
<dbReference type="PANTHER" id="PTHR24256">
    <property type="entry name" value="TRYPTASE-RELATED"/>
    <property type="match status" value="1"/>
</dbReference>
<dbReference type="EC" id="3.4.21.-" evidence="7"/>
<keyword evidence="5" id="KW-1015">Disulfide bond</keyword>
<evidence type="ECO:0000256" key="8">
    <source>
        <dbReference type="RuleBase" id="RU366078"/>
    </source>
</evidence>
<comment type="subcellular location">
    <subcellularLocation>
        <location evidence="8">Secreted</location>
    </subcellularLocation>
</comment>
<dbReference type="EMBL" id="JAJSOF020000021">
    <property type="protein sequence ID" value="KAJ4436616.1"/>
    <property type="molecule type" value="Genomic_DNA"/>
</dbReference>
<evidence type="ECO:0000256" key="7">
    <source>
        <dbReference type="RuleBase" id="RU363034"/>
    </source>
</evidence>
<feature type="domain" description="Peptidase S1" evidence="10">
    <location>
        <begin position="133"/>
        <end position="397"/>
    </location>
</feature>
<keyword evidence="8" id="KW-0964">Secreted</keyword>
<dbReference type="InterPro" id="IPR033116">
    <property type="entry name" value="TRYPSIN_SER"/>
</dbReference>
<dbReference type="PROSITE" id="PS51888">
    <property type="entry name" value="CLIP"/>
    <property type="match status" value="1"/>
</dbReference>
<dbReference type="Pfam" id="PF12032">
    <property type="entry name" value="CLIP"/>
    <property type="match status" value="1"/>
</dbReference>
<feature type="non-terminal residue" evidence="12">
    <location>
        <position position="1"/>
    </location>
</feature>
<sequence length="398" mass="43590">YYGNNRYWGGGGSGSNNEQCVGPTGQKGSCVVIQECQSLLSLLKQKPVRPETADFLRRSQCGFEGRNPKVCCPSSQTVPDVPTPGEDDDRLSGGDRDGGSGPQTEKQTAGWESHPNARLLPLAECGLDGSQRIWGGNVTELGEFPWIALFQYQSATGQKRFLCGGALINKRYIVTAAHCLARSELRGQTLHMIRLGEFDTGKNPDCEKDLYTGEEVCAPPPQDFGIQRIIVHPDYDPRTNNKWNDIGLVRLDRDVRFDAYVGPICLPSDDMITERFLGQELIVAGWGRTETMKESPLKLKVKLPVVSNQKCGEVYQQKRREIGDGQVCAGGEEGKDSCTGDSGGPLMSTGISSRDGRSRLYVAGVVSYGPDPCGKKDWPGVYTRVAKYANWIVSQLTE</sequence>